<evidence type="ECO:0000256" key="14">
    <source>
        <dbReference type="SAM" id="Phobius"/>
    </source>
</evidence>
<keyword evidence="12 14" id="KW-0472">Membrane</keyword>
<keyword evidence="7" id="KW-0378">Hydrolase</keyword>
<dbReference type="SUPFAM" id="SSF56219">
    <property type="entry name" value="DNase I-like"/>
    <property type="match status" value="1"/>
</dbReference>
<evidence type="ECO:0000256" key="11">
    <source>
        <dbReference type="ARBA" id="ARBA00023098"/>
    </source>
</evidence>
<keyword evidence="17" id="KW-1185">Reference proteome</keyword>
<evidence type="ECO:0000256" key="6">
    <source>
        <dbReference type="ARBA" id="ARBA00022723"/>
    </source>
</evidence>
<dbReference type="GO" id="GO:0016020">
    <property type="term" value="C:membrane"/>
    <property type="evidence" value="ECO:0007669"/>
    <property type="project" value="UniProtKB-SubCell"/>
</dbReference>
<keyword evidence="5 14" id="KW-0812">Transmembrane</keyword>
<comment type="pathway">
    <text evidence="2">Lipid metabolism; sphingolipid metabolism.</text>
</comment>
<evidence type="ECO:0000256" key="3">
    <source>
        <dbReference type="ARBA" id="ARBA00004991"/>
    </source>
</evidence>
<accession>A0A0E9NJ14</accession>
<evidence type="ECO:0000256" key="5">
    <source>
        <dbReference type="ARBA" id="ARBA00022692"/>
    </source>
</evidence>
<dbReference type="OMA" id="MADAWIS"/>
<evidence type="ECO:0000256" key="13">
    <source>
        <dbReference type="SAM" id="MobiDB-lite"/>
    </source>
</evidence>
<dbReference type="GO" id="GO:0046872">
    <property type="term" value="F:metal ion binding"/>
    <property type="evidence" value="ECO:0007669"/>
    <property type="project" value="UniProtKB-KW"/>
</dbReference>
<keyword evidence="10 14" id="KW-1133">Transmembrane helix</keyword>
<reference evidence="16 17" key="2">
    <citation type="journal article" date="2014" name="J. Gen. Appl. Microbiol.">
        <title>The early diverging ascomycetous budding yeast Saitoella complicata has three histone deacetylases belonging to the Clr6, Hos2, and Rpd3 lineages.</title>
        <authorList>
            <person name="Nishida H."/>
            <person name="Matsumoto T."/>
            <person name="Kondo S."/>
            <person name="Hamamoto M."/>
            <person name="Yoshikawa H."/>
        </authorList>
    </citation>
    <scope>NUCLEOTIDE SEQUENCE [LARGE SCALE GENOMIC DNA]</scope>
    <source>
        <strain evidence="16 17">NRRL Y-17804</strain>
    </source>
</reference>
<feature type="region of interest" description="Disordered" evidence="13">
    <location>
        <begin position="517"/>
        <end position="592"/>
    </location>
</feature>
<dbReference type="InterPro" id="IPR005135">
    <property type="entry name" value="Endo/exonuclease/phosphatase"/>
</dbReference>
<evidence type="ECO:0000256" key="7">
    <source>
        <dbReference type="ARBA" id="ARBA00022801"/>
    </source>
</evidence>
<comment type="pathway">
    <text evidence="3">Sphingolipid metabolism.</text>
</comment>
<dbReference type="OrthoDB" id="387657at2759"/>
<evidence type="ECO:0000256" key="9">
    <source>
        <dbReference type="ARBA" id="ARBA00022919"/>
    </source>
</evidence>
<feature type="transmembrane region" description="Helical" evidence="14">
    <location>
        <begin position="345"/>
        <end position="365"/>
    </location>
</feature>
<keyword evidence="6" id="KW-0479">Metal-binding</keyword>
<comment type="caution">
    <text evidence="16">The sequence shown here is derived from an EMBL/GenBank/DDBJ whole genome shotgun (WGS) entry which is preliminary data.</text>
</comment>
<feature type="compositionally biased region" description="Acidic residues" evidence="13">
    <location>
        <begin position="544"/>
        <end position="553"/>
    </location>
</feature>
<gene>
    <name evidence="16" type="ORF">G7K_3827-t1</name>
</gene>
<dbReference type="Pfam" id="PF03372">
    <property type="entry name" value="Exo_endo_phos"/>
    <property type="match status" value="1"/>
</dbReference>
<sequence length="592" mass="66143">MTDAVEEKHRRGIRLLSFNCWGLKYVSKHRAIRLRTIASILSTTSYDIILLQEIWVESDFKHLAQTCSSTFPHAKFYNSGVLGGGLVVLSKWPIEETHMHPYKLNGRPTAFFRGDWYVGKGIASAIIRHPTGKKIEVFNTHLHAPYGEKTDSYMAHRTSQAWEFARLARASIAQSHILLCAGDFNSVPGSLAHRILRTYGLMADAWISAHGEERGGTGKDDMTGVEKIEVVGATCDSNLNTWRKNLPGDRQDPDARRLDYVFHDPRTTEVTNAKVTMLDRITVQEKGQEVSISLSDHFAIEVDLVMREESKLVPEFYLDVGTLDGIHDVTTAYTSLSSTHSRLRILHFFLTLPLLLVLHIIPFYIQNKWGVCAVMFVAWVAAVVGVVDGLIGFLFGWWEWASLTEFDDQVRRQRRLIAHITGRATPTTYPPSISLSSPDNDEKEMEVLEAAFSPEEKQARKEMRRRNTNTISNALIDTGAEDNVVDKVVQRVTQAIPMIRRATLGEADMRAGNAVLPKAEESREGAESLVGGDPAQDSEKHEVEVEEEEEEEVGPSIEEKGGDDYFGVAAGDVDKEKKKATPSITLGPVETN</sequence>
<dbReference type="EMBL" id="BACD03000025">
    <property type="protein sequence ID" value="GAO49681.1"/>
    <property type="molecule type" value="Genomic_DNA"/>
</dbReference>
<protein>
    <recommendedName>
        <fullName evidence="15">Endonuclease/exonuclease/phosphatase domain-containing protein</fullName>
    </recommendedName>
</protein>
<dbReference type="Proteomes" id="UP000033140">
    <property type="component" value="Unassembled WGS sequence"/>
</dbReference>
<evidence type="ECO:0000313" key="17">
    <source>
        <dbReference type="Proteomes" id="UP000033140"/>
    </source>
</evidence>
<dbReference type="STRING" id="698492.A0A0E9NJ14"/>
<keyword evidence="11" id="KW-0443">Lipid metabolism</keyword>
<dbReference type="GO" id="GO:0006665">
    <property type="term" value="P:sphingolipid metabolic process"/>
    <property type="evidence" value="ECO:0007669"/>
    <property type="project" value="UniProtKB-KW"/>
</dbReference>
<evidence type="ECO:0000256" key="8">
    <source>
        <dbReference type="ARBA" id="ARBA00022842"/>
    </source>
</evidence>
<organism evidence="16 17">
    <name type="scientific">Saitoella complicata (strain BCRC 22490 / CBS 7301 / JCM 7358 / NBRC 10748 / NRRL Y-17804)</name>
    <dbReference type="NCBI Taxonomy" id="698492"/>
    <lineage>
        <taxon>Eukaryota</taxon>
        <taxon>Fungi</taxon>
        <taxon>Dikarya</taxon>
        <taxon>Ascomycota</taxon>
        <taxon>Taphrinomycotina</taxon>
        <taxon>Taphrinomycotina incertae sedis</taxon>
        <taxon>Saitoella</taxon>
    </lineage>
</organism>
<dbReference type="Gene3D" id="3.60.10.10">
    <property type="entry name" value="Endonuclease/exonuclease/phosphatase"/>
    <property type="match status" value="1"/>
</dbReference>
<reference evidence="16 17" key="1">
    <citation type="journal article" date="2011" name="J. Gen. Appl. Microbiol.">
        <title>Draft genome sequencing of the enigmatic yeast Saitoella complicata.</title>
        <authorList>
            <person name="Nishida H."/>
            <person name="Hamamoto M."/>
            <person name="Sugiyama J."/>
        </authorList>
    </citation>
    <scope>NUCLEOTIDE SEQUENCE [LARGE SCALE GENOMIC DNA]</scope>
    <source>
        <strain evidence="16 17">NRRL Y-17804</strain>
    </source>
</reference>
<dbReference type="RefSeq" id="XP_019021104.1">
    <property type="nucleotide sequence ID" value="XM_019165208.1"/>
</dbReference>
<evidence type="ECO:0000256" key="2">
    <source>
        <dbReference type="ARBA" id="ARBA00004760"/>
    </source>
</evidence>
<name>A0A0E9NJ14_SAICN</name>
<dbReference type="GO" id="GO:0004767">
    <property type="term" value="F:sphingomyelin phosphodiesterase activity"/>
    <property type="evidence" value="ECO:0007669"/>
    <property type="project" value="InterPro"/>
</dbReference>
<dbReference type="PANTHER" id="PTHR16320">
    <property type="entry name" value="SPHINGOMYELINASE FAMILY MEMBER"/>
    <property type="match status" value="1"/>
</dbReference>
<dbReference type="AlphaFoldDB" id="A0A0E9NJ14"/>
<keyword evidence="8" id="KW-0460">Magnesium</keyword>
<evidence type="ECO:0000259" key="15">
    <source>
        <dbReference type="Pfam" id="PF03372"/>
    </source>
</evidence>
<feature type="domain" description="Endonuclease/exonuclease/phosphatase" evidence="15">
    <location>
        <begin position="16"/>
        <end position="297"/>
    </location>
</feature>
<evidence type="ECO:0000256" key="1">
    <source>
        <dbReference type="ARBA" id="ARBA00004141"/>
    </source>
</evidence>
<dbReference type="PANTHER" id="PTHR16320:SF24">
    <property type="entry name" value="PHOSPHODIESTERASE, PUTATIVE-RELATED"/>
    <property type="match status" value="1"/>
</dbReference>
<comment type="subcellular location">
    <subcellularLocation>
        <location evidence="1">Membrane</location>
        <topology evidence="1">Multi-pass membrane protein</topology>
    </subcellularLocation>
</comment>
<comment type="similarity">
    <text evidence="4">Belongs to the neutral sphingomyelinase family.</text>
</comment>
<evidence type="ECO:0000256" key="10">
    <source>
        <dbReference type="ARBA" id="ARBA00022989"/>
    </source>
</evidence>
<evidence type="ECO:0000256" key="12">
    <source>
        <dbReference type="ARBA" id="ARBA00023136"/>
    </source>
</evidence>
<evidence type="ECO:0000313" key="16">
    <source>
        <dbReference type="EMBL" id="GAO49681.1"/>
    </source>
</evidence>
<proteinExistence type="inferred from homology"/>
<reference evidence="16 17" key="3">
    <citation type="journal article" date="2015" name="Genome Announc.">
        <title>Draft Genome Sequence of the Archiascomycetous Yeast Saitoella complicata.</title>
        <authorList>
            <person name="Yamauchi K."/>
            <person name="Kondo S."/>
            <person name="Hamamoto M."/>
            <person name="Takahashi Y."/>
            <person name="Ogura Y."/>
            <person name="Hayashi T."/>
            <person name="Nishida H."/>
        </authorList>
    </citation>
    <scope>NUCLEOTIDE SEQUENCE [LARGE SCALE GENOMIC DNA]</scope>
    <source>
        <strain evidence="16 17">NRRL Y-17804</strain>
    </source>
</reference>
<feature type="transmembrane region" description="Helical" evidence="14">
    <location>
        <begin position="372"/>
        <end position="398"/>
    </location>
</feature>
<dbReference type="InterPro" id="IPR036691">
    <property type="entry name" value="Endo/exonu/phosph_ase_sf"/>
</dbReference>
<keyword evidence="9" id="KW-0746">Sphingolipid metabolism</keyword>
<evidence type="ECO:0000256" key="4">
    <source>
        <dbReference type="ARBA" id="ARBA00006335"/>
    </source>
</evidence>
<dbReference type="InterPro" id="IPR038772">
    <property type="entry name" value="Sph/SMPD2-like"/>
</dbReference>